<dbReference type="Proteomes" id="UP000067448">
    <property type="component" value="Unassembled WGS sequence"/>
</dbReference>
<evidence type="ECO:0000256" key="1">
    <source>
        <dbReference type="SAM" id="MobiDB-lite"/>
    </source>
</evidence>
<evidence type="ECO:0000313" key="5">
    <source>
        <dbReference type="Proteomes" id="UP000067448"/>
    </source>
</evidence>
<reference evidence="5" key="3">
    <citation type="submission" date="2016-02" db="EMBL/GenBank/DDBJ databases">
        <title>Draft genome of pathogenic Streptomyces sp. in Japan.</title>
        <authorList>
            <person name="Tomihama T."/>
            <person name="Ikenaga M."/>
            <person name="Sakai M."/>
            <person name="Okubo T."/>
            <person name="Ikeda S."/>
        </authorList>
    </citation>
    <scope>NUCLEOTIDE SEQUENCE [LARGE SCALE GENOMIC DNA]</scope>
    <source>
        <strain evidence="5">S58</strain>
    </source>
</reference>
<accession>A0A100JLE8</accession>
<feature type="region of interest" description="Disordered" evidence="1">
    <location>
        <begin position="223"/>
        <end position="264"/>
    </location>
</feature>
<feature type="compositionally biased region" description="Low complexity" evidence="1">
    <location>
        <begin position="183"/>
        <end position="208"/>
    </location>
</feature>
<protein>
    <recommendedName>
        <fullName evidence="6">Secreted protein</fullName>
    </recommendedName>
</protein>
<dbReference type="EMBL" id="BCMM01000007">
    <property type="protein sequence ID" value="GAQ61681.1"/>
    <property type="molecule type" value="Genomic_DNA"/>
</dbReference>
<organism evidence="4 5">
    <name type="scientific">Streptomyces scabiei</name>
    <dbReference type="NCBI Taxonomy" id="1930"/>
    <lineage>
        <taxon>Bacteria</taxon>
        <taxon>Bacillati</taxon>
        <taxon>Actinomycetota</taxon>
        <taxon>Actinomycetes</taxon>
        <taxon>Kitasatosporales</taxon>
        <taxon>Streptomycetaceae</taxon>
        <taxon>Streptomyces</taxon>
    </lineage>
</organism>
<comment type="caution">
    <text evidence="4">The sequence shown here is derived from an EMBL/GenBank/DDBJ whole genome shotgun (WGS) entry which is preliminary data.</text>
</comment>
<keyword evidence="2" id="KW-0472">Membrane</keyword>
<evidence type="ECO:0008006" key="6">
    <source>
        <dbReference type="Google" id="ProtNLM"/>
    </source>
</evidence>
<feature type="chain" id="PRO_5007088537" description="Secreted protein" evidence="3">
    <location>
        <begin position="31"/>
        <end position="531"/>
    </location>
</feature>
<feature type="region of interest" description="Disordered" evidence="1">
    <location>
        <begin position="496"/>
        <end position="531"/>
    </location>
</feature>
<feature type="signal peptide" evidence="3">
    <location>
        <begin position="1"/>
        <end position="30"/>
    </location>
</feature>
<sequence>MGRRTVGWRTVTAVGAALCATITAAWPATGADDLTPYAYAEGAKTVEGATSSTGAARLAAGGTYRSSIGPGGKLYYRLDLDAASNAYVSATVVPAAGVGVASADGIRVSLQDADAHRCSYETARFGPTRSAHPVTAWASREIGSDEYMCQEAGTYYVVVERVGAGGGAGAGTGVGTSTGSGTGTSADSVSGSVSGAAAGSVSGSSSEGSSEKWGLELGFVSEPAVTKGGPTSAPESFDSAPPEALSGDPERRRGGSGFATASPVGQGVWRDEAGIRAGETLFYKVPVGWGQQLHVTADLGSATGGDGYVGNAFVMSLYNPVRGLVDDRTANYGGEQRSTPLDPLPPVAYENRFSLDGEVGGMRFAGWYYLALHLGASVADRYGEEPLGLTLRVRLEGWAGAGPGYLGTSEPRGVFEVTAYDQEAAEKGTTGETLDGAGAGGDDVDAAGGGKDSGDSSGGDRRLAMTVVAAGGIGTGSLLVFGLVVWTLVARRRASAEVRGRARPTAGADAQAGRSEAGAVARGRHGASRGR</sequence>
<feature type="transmembrane region" description="Helical" evidence="2">
    <location>
        <begin position="463"/>
        <end position="489"/>
    </location>
</feature>
<keyword evidence="2" id="KW-1133">Transmembrane helix</keyword>
<gene>
    <name evidence="4" type="ORF">SsS58_02033</name>
</gene>
<keyword evidence="3" id="KW-0732">Signal</keyword>
<dbReference type="AlphaFoldDB" id="A0A100JLE8"/>
<proteinExistence type="predicted"/>
<evidence type="ECO:0000313" key="4">
    <source>
        <dbReference type="EMBL" id="GAQ61681.1"/>
    </source>
</evidence>
<feature type="region of interest" description="Disordered" evidence="1">
    <location>
        <begin position="426"/>
        <end position="460"/>
    </location>
</feature>
<reference evidence="4 5" key="2">
    <citation type="journal article" date="2016" name="Genome Announc.">
        <title>Draft Genome Sequences of Streptomyces scabiei S58, Streptomyces turgidiscabies T45, and Streptomyces acidiscabies a10, the Pathogens of Potato Common Scab, Isolated in Japan.</title>
        <authorList>
            <person name="Tomihama T."/>
            <person name="Nishi Y."/>
            <person name="Sakai M."/>
            <person name="Ikenaga M."/>
            <person name="Okubo T."/>
            <person name="Ikeda S."/>
        </authorList>
    </citation>
    <scope>NUCLEOTIDE SEQUENCE [LARGE SCALE GENOMIC DNA]</scope>
    <source>
        <strain evidence="4 5">S58</strain>
    </source>
</reference>
<feature type="compositionally biased region" description="Gly residues" evidence="1">
    <location>
        <begin position="437"/>
        <end position="451"/>
    </location>
</feature>
<evidence type="ECO:0000256" key="3">
    <source>
        <dbReference type="SAM" id="SignalP"/>
    </source>
</evidence>
<evidence type="ECO:0000256" key="2">
    <source>
        <dbReference type="SAM" id="Phobius"/>
    </source>
</evidence>
<feature type="compositionally biased region" description="Basic residues" evidence="1">
    <location>
        <begin position="522"/>
        <end position="531"/>
    </location>
</feature>
<feature type="region of interest" description="Disordered" evidence="1">
    <location>
        <begin position="176"/>
        <end position="211"/>
    </location>
</feature>
<reference evidence="5" key="1">
    <citation type="submission" date="2015-11" db="EMBL/GenBank/DDBJ databases">
        <authorList>
            <consortium name="Cross-ministerial Strategic Innovation Promotion Program (SIP) consortium"/>
            <person name="Tomihama T."/>
            <person name="Ikenaga M."/>
            <person name="Sakai M."/>
            <person name="Okubo T."/>
            <person name="Ikeda S."/>
        </authorList>
    </citation>
    <scope>NUCLEOTIDE SEQUENCE [LARGE SCALE GENOMIC DNA]</scope>
    <source>
        <strain evidence="5">S58</strain>
    </source>
</reference>
<keyword evidence="2" id="KW-0812">Transmembrane</keyword>
<name>A0A100JLE8_STRSC</name>